<dbReference type="HOGENOM" id="CLU_033139_2_0_10"/>
<dbReference type="OrthoDB" id="1493636at2"/>
<name>F5J1Y3_9BACT</name>
<keyword evidence="5" id="KW-1185">Reference proteome</keyword>
<dbReference type="EMBL" id="ADLV01000039">
    <property type="protein sequence ID" value="EGK00239.1"/>
    <property type="molecule type" value="Genomic_DNA"/>
</dbReference>
<gene>
    <name evidence="4" type="ORF">HMPREF9455_03378</name>
</gene>
<evidence type="ECO:0000313" key="4">
    <source>
        <dbReference type="EMBL" id="EGK00239.1"/>
    </source>
</evidence>
<dbReference type="Pfam" id="PF17293">
    <property type="entry name" value="Arm-DNA-bind_5"/>
    <property type="match status" value="1"/>
</dbReference>
<dbReference type="eggNOG" id="COG0582">
    <property type="taxonomic scope" value="Bacteria"/>
</dbReference>
<keyword evidence="1" id="KW-0238">DNA-binding</keyword>
<dbReference type="InterPro" id="IPR035386">
    <property type="entry name" value="Arm-DNA-bind_5"/>
</dbReference>
<evidence type="ECO:0000259" key="3">
    <source>
        <dbReference type="Pfam" id="PF17293"/>
    </source>
</evidence>
<proteinExistence type="predicted"/>
<dbReference type="Proteomes" id="UP000004913">
    <property type="component" value="Unassembled WGS sequence"/>
</dbReference>
<dbReference type="InterPro" id="IPR010998">
    <property type="entry name" value="Integrase_recombinase_N"/>
</dbReference>
<dbReference type="InterPro" id="IPR025269">
    <property type="entry name" value="SAM-like_dom"/>
</dbReference>
<dbReference type="Pfam" id="PF13102">
    <property type="entry name" value="Phage_int_SAM_5"/>
    <property type="match status" value="1"/>
</dbReference>
<comment type="caution">
    <text evidence="4">The sequence shown here is derived from an EMBL/GenBank/DDBJ whole genome shotgun (WGS) entry which is preliminary data.</text>
</comment>
<protein>
    <recommendedName>
        <fullName evidence="6">Phage integrase SAM-like domain-containing protein</fullName>
    </recommendedName>
</protein>
<organism evidence="4 5">
    <name type="scientific">Dysgonomonas gadei ATCC BAA-286</name>
    <dbReference type="NCBI Taxonomy" id="742766"/>
    <lineage>
        <taxon>Bacteria</taxon>
        <taxon>Pseudomonadati</taxon>
        <taxon>Bacteroidota</taxon>
        <taxon>Bacteroidia</taxon>
        <taxon>Bacteroidales</taxon>
        <taxon>Dysgonomonadaceae</taxon>
        <taxon>Dysgonomonas</taxon>
    </lineage>
</organism>
<dbReference type="AlphaFoldDB" id="F5J1Y3"/>
<dbReference type="Gene3D" id="1.10.150.130">
    <property type="match status" value="1"/>
</dbReference>
<feature type="domain" description="Phage integrase SAM-like" evidence="2">
    <location>
        <begin position="112"/>
        <end position="212"/>
    </location>
</feature>
<evidence type="ECO:0008006" key="6">
    <source>
        <dbReference type="Google" id="ProtNLM"/>
    </source>
</evidence>
<sequence>MKSTYRILFLIRKRDLNKDGLANIMVRITISRETAEFSSKMFVDPEMWSPLGKAIGRTKEAKKINDALDQIKIALDNQYKAILEKDGYVTPDKLRNTYLGKDIRKNTVLSLYDIKVEQKRNLVGKTIRDTTLSKYLATRKRVGDFMVYKYKKEDMPIRDVDFQFVTDYEVYLKSICKCGHNSTVKHLRYLKQIITNALKNRYITVDPFDDYTLGYKPVKKEFLIEPEIKRLMNKKFDVPRLEEVRDVFLFQIFTGLAYIDAANLIEENIIEDGFGQKWIQLTRQKSSV</sequence>
<evidence type="ECO:0000256" key="1">
    <source>
        <dbReference type="ARBA" id="ARBA00023125"/>
    </source>
</evidence>
<dbReference type="STRING" id="742766.HMPREF9455_03378"/>
<dbReference type="InterPro" id="IPR011010">
    <property type="entry name" value="DNA_brk_join_enz"/>
</dbReference>
<evidence type="ECO:0000259" key="2">
    <source>
        <dbReference type="Pfam" id="PF13102"/>
    </source>
</evidence>
<feature type="domain" description="Arm DNA-binding" evidence="3">
    <location>
        <begin position="9"/>
        <end position="94"/>
    </location>
</feature>
<dbReference type="RefSeq" id="WP_006800911.1">
    <property type="nucleotide sequence ID" value="NZ_GL891988.1"/>
</dbReference>
<dbReference type="SUPFAM" id="SSF56349">
    <property type="entry name" value="DNA breaking-rejoining enzymes"/>
    <property type="match status" value="1"/>
</dbReference>
<dbReference type="GO" id="GO:0003677">
    <property type="term" value="F:DNA binding"/>
    <property type="evidence" value="ECO:0007669"/>
    <property type="project" value="UniProtKB-KW"/>
</dbReference>
<accession>F5J1Y3</accession>
<evidence type="ECO:0000313" key="5">
    <source>
        <dbReference type="Proteomes" id="UP000004913"/>
    </source>
</evidence>
<reference evidence="4 5" key="1">
    <citation type="submission" date="2011-04" db="EMBL/GenBank/DDBJ databases">
        <title>The Genome Sequence of Dysgonomonas gadei ATCC BAA-286.</title>
        <authorList>
            <consortium name="The Broad Institute Genome Sequencing Platform"/>
            <person name="Earl A."/>
            <person name="Ward D."/>
            <person name="Feldgarden M."/>
            <person name="Gevers D."/>
            <person name="Pudlo N."/>
            <person name="Martens E."/>
            <person name="Allen-Vercoe E."/>
            <person name="Young S.K."/>
            <person name="Zeng Q."/>
            <person name="Gargeya S."/>
            <person name="Fitzgerald M."/>
            <person name="Haas B."/>
            <person name="Abouelleil A."/>
            <person name="Alvarado L."/>
            <person name="Arachchi H.M."/>
            <person name="Berlin A."/>
            <person name="Brown A."/>
            <person name="Chapman S.B."/>
            <person name="Chen Z."/>
            <person name="Dunbar C."/>
            <person name="Freedman E."/>
            <person name="Gearin G."/>
            <person name="Gellesch M."/>
            <person name="Goldberg J."/>
            <person name="Griggs A."/>
            <person name="Gujja S."/>
            <person name="Heiman D."/>
            <person name="Howarth C."/>
            <person name="Larson L."/>
            <person name="Lui A."/>
            <person name="MacDonald P.J.P."/>
            <person name="Mehta T."/>
            <person name="Montmayeur A."/>
            <person name="Murphy C."/>
            <person name="Neiman D."/>
            <person name="Pearson M."/>
            <person name="Priest M."/>
            <person name="Roberts A."/>
            <person name="Saif S."/>
            <person name="Shea T."/>
            <person name="Shenoy N."/>
            <person name="Sisk P."/>
            <person name="Stolte C."/>
            <person name="Sykes S."/>
            <person name="Yandava C."/>
            <person name="Wortman J."/>
            <person name="Nusbaum C."/>
            <person name="Birren B."/>
        </authorList>
    </citation>
    <scope>NUCLEOTIDE SEQUENCE [LARGE SCALE GENOMIC DNA]</scope>
    <source>
        <strain evidence="4 5">ATCC BAA-286</strain>
    </source>
</reference>